<gene>
    <name evidence="2" type="primary">LOC109467887</name>
</gene>
<evidence type="ECO:0000313" key="2">
    <source>
        <dbReference type="RefSeq" id="XP_019621557.1"/>
    </source>
</evidence>
<organism evidence="1 2">
    <name type="scientific">Branchiostoma belcheri</name>
    <name type="common">Amphioxus</name>
    <dbReference type="NCBI Taxonomy" id="7741"/>
    <lineage>
        <taxon>Eukaryota</taxon>
        <taxon>Metazoa</taxon>
        <taxon>Chordata</taxon>
        <taxon>Cephalochordata</taxon>
        <taxon>Leptocardii</taxon>
        <taxon>Amphioxiformes</taxon>
        <taxon>Branchiostomatidae</taxon>
        <taxon>Branchiostoma</taxon>
    </lineage>
</organism>
<dbReference type="OrthoDB" id="6129702at2759"/>
<keyword evidence="1" id="KW-1185">Reference proteome</keyword>
<dbReference type="RefSeq" id="XP_019621557.1">
    <property type="nucleotide sequence ID" value="XM_019765998.1"/>
</dbReference>
<evidence type="ECO:0000313" key="1">
    <source>
        <dbReference type="Proteomes" id="UP000515135"/>
    </source>
</evidence>
<dbReference type="PANTHER" id="PTHR47020:SF1">
    <property type="entry name" value="HILLARIN"/>
    <property type="match status" value="1"/>
</dbReference>
<accession>A0A6P4YSD4</accession>
<dbReference type="AlphaFoldDB" id="A0A6P4YSD4"/>
<reference evidence="2" key="1">
    <citation type="submission" date="2025-08" db="UniProtKB">
        <authorList>
            <consortium name="RefSeq"/>
        </authorList>
    </citation>
    <scope>IDENTIFICATION</scope>
    <source>
        <tissue evidence="2">Gonad</tissue>
    </source>
</reference>
<proteinExistence type="predicted"/>
<protein>
    <submittedName>
        <fullName evidence="2">Uncharacterized protein LOC109467887</fullName>
    </submittedName>
</protein>
<sequence length="224" mass="25512">MGCGASTSGQLQSQTVLGPGQYPVPCTSPYYQPVLVPGPSNGQPTTTPTTVADTDRWTKVNRKKKVIEGPAWMPSVPDDVRLKWQTTCRMCSVHNDEEVWPFSQETGERMLTYTVLGAGGRTGHVVHKPSLFWEKETFRELDGYAKKAPRSLNGDFQLLVSHLMQPTHTELEKVRVLFSWIAAQDVHRMQFPQPPPEGSPDWFLQKIKQRRTDAYRYLFNYLCR</sequence>
<name>A0A6P4YSD4_BRABE</name>
<dbReference type="Proteomes" id="UP000515135">
    <property type="component" value="Unplaced"/>
</dbReference>
<dbReference type="KEGG" id="bbel:109467887"/>
<dbReference type="PANTHER" id="PTHR47020">
    <property type="entry name" value="HILLARIN"/>
    <property type="match status" value="1"/>
</dbReference>
<dbReference type="InterPro" id="IPR053041">
    <property type="entry name" value="Transglut-like_Superfamily_Mod"/>
</dbReference>
<dbReference type="GeneID" id="109467887"/>